<gene>
    <name evidence="2" type="ORF">QE152_g14436</name>
</gene>
<dbReference type="Proteomes" id="UP001458880">
    <property type="component" value="Unassembled WGS sequence"/>
</dbReference>
<feature type="compositionally biased region" description="Basic and acidic residues" evidence="1">
    <location>
        <begin position="84"/>
        <end position="97"/>
    </location>
</feature>
<feature type="region of interest" description="Disordered" evidence="1">
    <location>
        <begin position="76"/>
        <end position="97"/>
    </location>
</feature>
<comment type="caution">
    <text evidence="2">The sequence shown here is derived from an EMBL/GenBank/DDBJ whole genome shotgun (WGS) entry which is preliminary data.</text>
</comment>
<evidence type="ECO:0008006" key="4">
    <source>
        <dbReference type="Google" id="ProtNLM"/>
    </source>
</evidence>
<protein>
    <recommendedName>
        <fullName evidence="4">CCHC-type domain-containing protein</fullName>
    </recommendedName>
</protein>
<evidence type="ECO:0000313" key="3">
    <source>
        <dbReference type="Proteomes" id="UP001458880"/>
    </source>
</evidence>
<evidence type="ECO:0000256" key="1">
    <source>
        <dbReference type="SAM" id="MobiDB-lite"/>
    </source>
</evidence>
<dbReference type="EMBL" id="JASPKY010000145">
    <property type="protein sequence ID" value="KAK9730556.1"/>
    <property type="molecule type" value="Genomic_DNA"/>
</dbReference>
<feature type="region of interest" description="Disordered" evidence="1">
    <location>
        <begin position="23"/>
        <end position="58"/>
    </location>
</feature>
<feature type="compositionally biased region" description="Acidic residues" evidence="1">
    <location>
        <begin position="43"/>
        <end position="55"/>
    </location>
</feature>
<dbReference type="AlphaFoldDB" id="A0AAW1L9H2"/>
<name>A0AAW1L9H2_POPJA</name>
<sequence length="246" mass="28036">MEIDDEASNKGDFEKRLEEALVFGRRSSLARTPPPTPPTITEQQEEDDQWQDEEVGGSPIYQLTQEEGLVHVTKKRKLGQMSPAKEREARLESNREDMKEVNSSFAKVLKRTKELEKLVKESTKTKVEIKHVTRELAYLVNNLEKSINKYQAQHDCIQQEVIQSAVISQLITVKSLRPSWDGNQIGTVEVSRSHANFLLSAGRIKIGWVKCRVQDRVAVTRCYKCLEFGYITKECKGPDRSDATSV</sequence>
<proteinExistence type="predicted"/>
<keyword evidence="3" id="KW-1185">Reference proteome</keyword>
<accession>A0AAW1L9H2</accession>
<reference evidence="2 3" key="1">
    <citation type="journal article" date="2024" name="BMC Genomics">
        <title>De novo assembly and annotation of Popillia japonica's genome with initial clues to its potential as an invasive pest.</title>
        <authorList>
            <person name="Cucini C."/>
            <person name="Boschi S."/>
            <person name="Funari R."/>
            <person name="Cardaioli E."/>
            <person name="Iannotti N."/>
            <person name="Marturano G."/>
            <person name="Paoli F."/>
            <person name="Bruttini M."/>
            <person name="Carapelli A."/>
            <person name="Frati F."/>
            <person name="Nardi F."/>
        </authorList>
    </citation>
    <scope>NUCLEOTIDE SEQUENCE [LARGE SCALE GENOMIC DNA]</scope>
    <source>
        <strain evidence="2">DMR45628</strain>
    </source>
</reference>
<evidence type="ECO:0000313" key="2">
    <source>
        <dbReference type="EMBL" id="KAK9730556.1"/>
    </source>
</evidence>
<organism evidence="2 3">
    <name type="scientific">Popillia japonica</name>
    <name type="common">Japanese beetle</name>
    <dbReference type="NCBI Taxonomy" id="7064"/>
    <lineage>
        <taxon>Eukaryota</taxon>
        <taxon>Metazoa</taxon>
        <taxon>Ecdysozoa</taxon>
        <taxon>Arthropoda</taxon>
        <taxon>Hexapoda</taxon>
        <taxon>Insecta</taxon>
        <taxon>Pterygota</taxon>
        <taxon>Neoptera</taxon>
        <taxon>Endopterygota</taxon>
        <taxon>Coleoptera</taxon>
        <taxon>Polyphaga</taxon>
        <taxon>Scarabaeiformia</taxon>
        <taxon>Scarabaeidae</taxon>
        <taxon>Rutelinae</taxon>
        <taxon>Popillia</taxon>
    </lineage>
</organism>